<evidence type="ECO:0000259" key="3">
    <source>
        <dbReference type="Pfam" id="PF23058"/>
    </source>
</evidence>
<evidence type="ECO:0000256" key="1">
    <source>
        <dbReference type="SAM" id="MobiDB-lite"/>
    </source>
</evidence>
<evidence type="ECO:0000313" key="4">
    <source>
        <dbReference type="EMBL" id="OCT88101.1"/>
    </source>
</evidence>
<dbReference type="InterPro" id="IPR057810">
    <property type="entry name" value="RBD_ZCCHC3_1st"/>
</dbReference>
<dbReference type="Pfam" id="PF23057">
    <property type="entry name" value="RBD_ZCCHC3_1st"/>
    <property type="match status" value="1"/>
</dbReference>
<dbReference type="EMBL" id="CM004470">
    <property type="protein sequence ID" value="OCT88101.1"/>
    <property type="molecule type" value="Genomic_DNA"/>
</dbReference>
<reference evidence="5" key="1">
    <citation type="journal article" date="2016" name="Nature">
        <title>Genome evolution in the allotetraploid frog Xenopus laevis.</title>
        <authorList>
            <person name="Session A.M."/>
            <person name="Uno Y."/>
            <person name="Kwon T."/>
            <person name="Chapman J.A."/>
            <person name="Toyoda A."/>
            <person name="Takahashi S."/>
            <person name="Fukui A."/>
            <person name="Hikosaka A."/>
            <person name="Suzuki A."/>
            <person name="Kondo M."/>
            <person name="van Heeringen S.J."/>
            <person name="Quigley I."/>
            <person name="Heinz S."/>
            <person name="Ogino H."/>
            <person name="Ochi H."/>
            <person name="Hellsten U."/>
            <person name="Lyons J.B."/>
            <person name="Simakov O."/>
            <person name="Putnam N."/>
            <person name="Stites J."/>
            <person name="Kuroki Y."/>
            <person name="Tanaka T."/>
            <person name="Michiue T."/>
            <person name="Watanabe M."/>
            <person name="Bogdanovic O."/>
            <person name="Lister R."/>
            <person name="Georgiou G."/>
            <person name="Paranjpe S.S."/>
            <person name="van Kruijsbergen I."/>
            <person name="Shu S."/>
            <person name="Carlson J."/>
            <person name="Kinoshita T."/>
            <person name="Ohta Y."/>
            <person name="Mawaribuchi S."/>
            <person name="Jenkins J."/>
            <person name="Grimwood J."/>
            <person name="Schmutz J."/>
            <person name="Mitros T."/>
            <person name="Mozaffari S.V."/>
            <person name="Suzuki Y."/>
            <person name="Haramoto Y."/>
            <person name="Yamamoto T.S."/>
            <person name="Takagi C."/>
            <person name="Heald R."/>
            <person name="Miller K."/>
            <person name="Haudenschild C."/>
            <person name="Kitzman J."/>
            <person name="Nakayama T."/>
            <person name="Izutsu Y."/>
            <person name="Robert J."/>
            <person name="Fortriede J."/>
            <person name="Burns K."/>
            <person name="Lotay V."/>
            <person name="Karimi K."/>
            <person name="Yasuoka Y."/>
            <person name="Dichmann D.S."/>
            <person name="Flajnik M.F."/>
            <person name="Houston D.W."/>
            <person name="Shendure J."/>
            <person name="DuPasquier L."/>
            <person name="Vize P.D."/>
            <person name="Zorn A.M."/>
            <person name="Ito M."/>
            <person name="Marcotte E.M."/>
            <person name="Wallingford J.B."/>
            <person name="Ito Y."/>
            <person name="Asashima M."/>
            <person name="Ueno N."/>
            <person name="Matsuda Y."/>
            <person name="Veenstra G.J."/>
            <person name="Fujiyama A."/>
            <person name="Harland R.M."/>
            <person name="Taira M."/>
            <person name="Rokhsar D.S."/>
        </authorList>
    </citation>
    <scope>NUCLEOTIDE SEQUENCE [LARGE SCALE GENOMIC DNA]</scope>
    <source>
        <strain evidence="5">J</strain>
    </source>
</reference>
<dbReference type="Proteomes" id="UP000694892">
    <property type="component" value="Chromosome 3L"/>
</dbReference>
<evidence type="ECO:0008006" key="6">
    <source>
        <dbReference type="Google" id="ProtNLM"/>
    </source>
</evidence>
<feature type="domain" description="Zinc finger CCHC" evidence="2">
    <location>
        <begin position="155"/>
        <end position="213"/>
    </location>
</feature>
<evidence type="ECO:0000259" key="2">
    <source>
        <dbReference type="Pfam" id="PF23057"/>
    </source>
</evidence>
<name>A0A974DCE9_XENLA</name>
<dbReference type="AlphaFoldDB" id="A0A974DCE9"/>
<proteinExistence type="predicted"/>
<accession>A0A974DCE9</accession>
<dbReference type="InterPro" id="IPR057811">
    <property type="entry name" value="RBD_ZCCHC3_2nd"/>
</dbReference>
<dbReference type="InterPro" id="IPR042509">
    <property type="entry name" value="ZCCHC3"/>
</dbReference>
<dbReference type="Pfam" id="PF23058">
    <property type="entry name" value="RBD_ZCCHC3_2nd"/>
    <property type="match status" value="1"/>
</dbReference>
<dbReference type="GO" id="GO:0003723">
    <property type="term" value="F:RNA binding"/>
    <property type="evidence" value="ECO:0007669"/>
    <property type="project" value="InterPro"/>
</dbReference>
<dbReference type="GO" id="GO:0002218">
    <property type="term" value="P:activation of innate immune response"/>
    <property type="evidence" value="ECO:0007669"/>
    <property type="project" value="InterPro"/>
</dbReference>
<dbReference type="PANTHER" id="PTHR22639:SF10">
    <property type="match status" value="1"/>
</dbReference>
<sequence>MNPLGGENAGGNSGAQLKIAGNEECASGGREGDVDVRVSRIKAPQESVWGVPLDAAALAEGNDIKENVDGVEVLPRRVAGSVSRDKVQHLDYAGAVIGNVDRGSHVEGHDVGAMCARGLPQQFIMVAWVRLVPREEVECTQLTLAGAGMQYGLGEGLPPDTRVVMDKVLEMGFTAEDLNCFVHNSVFRDYSISFVRPQELDTFWFIFKQMELVGSFEGFEAVTVSRPSVVKVKIILDNESIPPSDLKVWISRYGKVVEDLEKDIGYKGVWTGGWWTRMRLKVVGHVTQHIPNSAYIGRDLIYCSYPGHVAKTCPKSIRCNLCRELGLAYGSCPSSWHKIDEEFHAQWDEAQVEEIVQVEVVEETQLSKESGSEADEEDLGPAFVSLVHLLSPLLSSFSGWDPIGVPQRGRGGGCQRGRPTPQWKRGSQGPLRSGSSQPDTNRIKKKVVGKPGSFPATGGLSSKERIRRVERSVKTTLVEWVKVGKKGSLDPSRGSEVCRRRDEALSVDTSNRYGPLSWRERVELEEESQDEKRSKGVCMKRI</sequence>
<evidence type="ECO:0000313" key="5">
    <source>
        <dbReference type="Proteomes" id="UP000694892"/>
    </source>
</evidence>
<dbReference type="PANTHER" id="PTHR22639">
    <property type="entry name" value="GAG-RELATED PROTEIN"/>
    <property type="match status" value="1"/>
</dbReference>
<organism evidence="4 5">
    <name type="scientific">Xenopus laevis</name>
    <name type="common">African clawed frog</name>
    <dbReference type="NCBI Taxonomy" id="8355"/>
    <lineage>
        <taxon>Eukaryota</taxon>
        <taxon>Metazoa</taxon>
        <taxon>Chordata</taxon>
        <taxon>Craniata</taxon>
        <taxon>Vertebrata</taxon>
        <taxon>Euteleostomi</taxon>
        <taxon>Amphibia</taxon>
        <taxon>Batrachia</taxon>
        <taxon>Anura</taxon>
        <taxon>Pipoidea</taxon>
        <taxon>Pipidae</taxon>
        <taxon>Xenopodinae</taxon>
        <taxon>Xenopus</taxon>
        <taxon>Xenopus</taxon>
    </lineage>
</organism>
<gene>
    <name evidence="4" type="ORF">XELAEV_18016730mg</name>
</gene>
<protein>
    <recommendedName>
        <fullName evidence="6">CCHC-type domain-containing protein</fullName>
    </recommendedName>
</protein>
<dbReference type="GO" id="GO:0003690">
    <property type="term" value="F:double-stranded DNA binding"/>
    <property type="evidence" value="ECO:0007669"/>
    <property type="project" value="InterPro"/>
</dbReference>
<feature type="domain" description="Zinc finger CCHC" evidence="3">
    <location>
        <begin position="235"/>
        <end position="305"/>
    </location>
</feature>
<feature type="region of interest" description="Disordered" evidence="1">
    <location>
        <begin position="405"/>
        <end position="462"/>
    </location>
</feature>